<name>A0A512MHF6_9BACT</name>
<evidence type="ECO:0000313" key="2">
    <source>
        <dbReference type="EMBL" id="GEP46178.1"/>
    </source>
</evidence>
<evidence type="ECO:0000313" key="3">
    <source>
        <dbReference type="Proteomes" id="UP000321577"/>
    </source>
</evidence>
<reference evidence="2 3" key="1">
    <citation type="submission" date="2019-07" db="EMBL/GenBank/DDBJ databases">
        <title>Whole genome shotgun sequence of Brevifollis gellanilyticus NBRC 108608.</title>
        <authorList>
            <person name="Hosoyama A."/>
            <person name="Uohara A."/>
            <person name="Ohji S."/>
            <person name="Ichikawa N."/>
        </authorList>
    </citation>
    <scope>NUCLEOTIDE SEQUENCE [LARGE SCALE GENOMIC DNA]</scope>
    <source>
        <strain evidence="2 3">NBRC 108608</strain>
    </source>
</reference>
<proteinExistence type="predicted"/>
<evidence type="ECO:0000256" key="1">
    <source>
        <dbReference type="SAM" id="SignalP"/>
    </source>
</evidence>
<dbReference type="EMBL" id="BKAG01000075">
    <property type="protein sequence ID" value="GEP46178.1"/>
    <property type="molecule type" value="Genomic_DNA"/>
</dbReference>
<sequence length="158" mass="17534">MKALLLLSVLISLASPALARIGETREQCEARYGKPVRVDEKDQRTHHEKAGFQVECHFHEDKCDHLKISHADKDASGEPLPLSDSELTTLLEASSNGKAWEIVVKDDAAGSVFWTSGEVLQAFYSTRPRCVLRIETQGYLDRIKPAQAAPKTGTIKDF</sequence>
<accession>A0A512MHF6</accession>
<keyword evidence="3" id="KW-1185">Reference proteome</keyword>
<feature type="chain" id="PRO_5021872133" evidence="1">
    <location>
        <begin position="20"/>
        <end position="158"/>
    </location>
</feature>
<dbReference type="Proteomes" id="UP000321577">
    <property type="component" value="Unassembled WGS sequence"/>
</dbReference>
<keyword evidence="1" id="KW-0732">Signal</keyword>
<comment type="caution">
    <text evidence="2">The sequence shown here is derived from an EMBL/GenBank/DDBJ whole genome shotgun (WGS) entry which is preliminary data.</text>
</comment>
<dbReference type="AlphaFoldDB" id="A0A512MHF6"/>
<feature type="signal peptide" evidence="1">
    <location>
        <begin position="1"/>
        <end position="19"/>
    </location>
</feature>
<organism evidence="2 3">
    <name type="scientific">Brevifollis gellanilyticus</name>
    <dbReference type="NCBI Taxonomy" id="748831"/>
    <lineage>
        <taxon>Bacteria</taxon>
        <taxon>Pseudomonadati</taxon>
        <taxon>Verrucomicrobiota</taxon>
        <taxon>Verrucomicrobiia</taxon>
        <taxon>Verrucomicrobiales</taxon>
        <taxon>Verrucomicrobiaceae</taxon>
    </lineage>
</organism>
<gene>
    <name evidence="2" type="ORF">BGE01nite_54690</name>
</gene>
<dbReference type="RefSeq" id="WP_146855807.1">
    <property type="nucleotide sequence ID" value="NZ_BKAG01000075.1"/>
</dbReference>
<protein>
    <submittedName>
        <fullName evidence="2">Uncharacterized protein</fullName>
    </submittedName>
</protein>